<evidence type="ECO:0008006" key="3">
    <source>
        <dbReference type="Google" id="ProtNLM"/>
    </source>
</evidence>
<evidence type="ECO:0000313" key="2">
    <source>
        <dbReference type="Proteomes" id="UP001347796"/>
    </source>
</evidence>
<evidence type="ECO:0000313" key="1">
    <source>
        <dbReference type="EMBL" id="KAK6190754.1"/>
    </source>
</evidence>
<dbReference type="AlphaFoldDB" id="A0AAN8KCF5"/>
<organism evidence="1 2">
    <name type="scientific">Patella caerulea</name>
    <name type="common">Rayed Mediterranean limpet</name>
    <dbReference type="NCBI Taxonomy" id="87958"/>
    <lineage>
        <taxon>Eukaryota</taxon>
        <taxon>Metazoa</taxon>
        <taxon>Spiralia</taxon>
        <taxon>Lophotrochozoa</taxon>
        <taxon>Mollusca</taxon>
        <taxon>Gastropoda</taxon>
        <taxon>Patellogastropoda</taxon>
        <taxon>Patelloidea</taxon>
        <taxon>Patellidae</taxon>
        <taxon>Patella</taxon>
    </lineage>
</organism>
<gene>
    <name evidence="1" type="ORF">SNE40_002549</name>
</gene>
<dbReference type="PANTHER" id="PTHR46704">
    <property type="entry name" value="CXC DOMAIN-CONTAINING PROTEIN-RELATED"/>
    <property type="match status" value="1"/>
</dbReference>
<protein>
    <recommendedName>
        <fullName evidence="3">Tesmin/TSO1-like CXC domain-containing protein</fullName>
    </recommendedName>
</protein>
<reference evidence="1 2" key="1">
    <citation type="submission" date="2024-01" db="EMBL/GenBank/DDBJ databases">
        <title>The genome of the rayed Mediterranean limpet Patella caerulea (Linnaeus, 1758).</title>
        <authorList>
            <person name="Anh-Thu Weber A."/>
            <person name="Halstead-Nussloch G."/>
        </authorList>
    </citation>
    <scope>NUCLEOTIDE SEQUENCE [LARGE SCALE GENOMIC DNA]</scope>
    <source>
        <strain evidence="1">AATW-2023a</strain>
        <tissue evidence="1">Whole specimen</tissue>
    </source>
</reference>
<dbReference type="EMBL" id="JAZGQO010000002">
    <property type="protein sequence ID" value="KAK6190754.1"/>
    <property type="molecule type" value="Genomic_DNA"/>
</dbReference>
<name>A0AAN8KCF5_PATCE</name>
<sequence>MLRTVDTDVVVLSTALFNQINVTELWVSFGTGKNCRLIPVHTISKTLGPQKPMSLLMFHAFTGCDQTSFFLNRGKKTAWQTSKVYKDAEESFAVLSRAPPSVEELHNHMSTIERFVILVYDRTSSCESVDEARQELFTHKGRAIELIPPTSAALFQHAKRAVFQAAYAWGQALLRTPELPDPSDWGWRKGTSGMWEPLWTTLPEACKSCQELIKCGCNVDKGCRGRCKCVKAGVACTAYCKCHGDCERSLSARRAFGSVTSLILAFRHLNDTYQMR</sequence>
<comment type="caution">
    <text evidence="1">The sequence shown here is derived from an EMBL/GenBank/DDBJ whole genome shotgun (WGS) entry which is preliminary data.</text>
</comment>
<dbReference type="PANTHER" id="PTHR46704:SF9">
    <property type="entry name" value="BHLH DOMAIN-CONTAINING PROTEIN"/>
    <property type="match status" value="1"/>
</dbReference>
<proteinExistence type="predicted"/>
<accession>A0AAN8KCF5</accession>
<dbReference type="Proteomes" id="UP001347796">
    <property type="component" value="Unassembled WGS sequence"/>
</dbReference>
<keyword evidence="2" id="KW-1185">Reference proteome</keyword>